<dbReference type="Proteomes" id="UP000253919">
    <property type="component" value="Unassembled WGS sequence"/>
</dbReference>
<dbReference type="PANTHER" id="PTHR42878">
    <property type="entry name" value="TWO-COMPONENT HISTIDINE KINASE"/>
    <property type="match status" value="1"/>
</dbReference>
<dbReference type="Pfam" id="PF02518">
    <property type="entry name" value="HATPase_c"/>
    <property type="match status" value="1"/>
</dbReference>
<proteinExistence type="predicted"/>
<accession>A0A369QPR1</accession>
<dbReference type="GO" id="GO:0030295">
    <property type="term" value="F:protein kinase activator activity"/>
    <property type="evidence" value="ECO:0007669"/>
    <property type="project" value="TreeGrafter"/>
</dbReference>
<comment type="catalytic activity">
    <reaction evidence="1">
        <text>ATP + protein L-histidine = ADP + protein N-phospho-L-histidine.</text>
        <dbReference type="EC" id="2.7.13.3"/>
    </reaction>
</comment>
<evidence type="ECO:0000256" key="3">
    <source>
        <dbReference type="ARBA" id="ARBA00012438"/>
    </source>
</evidence>
<dbReference type="SMART" id="SM00091">
    <property type="entry name" value="PAS"/>
    <property type="match status" value="1"/>
</dbReference>
<keyword evidence="11" id="KW-0902">Two-component regulatory system</keyword>
<comment type="subcellular location">
    <subcellularLocation>
        <location evidence="2">Membrane</location>
        <topology evidence="2">Multi-pass membrane protein</topology>
    </subcellularLocation>
</comment>
<keyword evidence="7" id="KW-0547">Nucleotide-binding</keyword>
<evidence type="ECO:0000313" key="17">
    <source>
        <dbReference type="Proteomes" id="UP000253919"/>
    </source>
</evidence>
<gene>
    <name evidence="16" type="primary">kinA</name>
    <name evidence="16" type="ORF">AHMF7616_03867</name>
</gene>
<dbReference type="InterPro" id="IPR005467">
    <property type="entry name" value="His_kinase_dom"/>
</dbReference>
<dbReference type="InterPro" id="IPR035965">
    <property type="entry name" value="PAS-like_dom_sf"/>
</dbReference>
<keyword evidence="17" id="KW-1185">Reference proteome</keyword>
<protein>
    <recommendedName>
        <fullName evidence="3">histidine kinase</fullName>
        <ecNumber evidence="3">2.7.13.3</ecNumber>
    </recommendedName>
</protein>
<dbReference type="EC" id="2.7.13.3" evidence="3"/>
<feature type="domain" description="Histidine kinase" evidence="14">
    <location>
        <begin position="191"/>
        <end position="414"/>
    </location>
</feature>
<keyword evidence="6" id="KW-0812">Transmembrane</keyword>
<dbReference type="GO" id="GO:0000155">
    <property type="term" value="F:phosphorelay sensor kinase activity"/>
    <property type="evidence" value="ECO:0007669"/>
    <property type="project" value="InterPro"/>
</dbReference>
<dbReference type="SUPFAM" id="SSF55785">
    <property type="entry name" value="PYP-like sensor domain (PAS domain)"/>
    <property type="match status" value="1"/>
</dbReference>
<dbReference type="PANTHER" id="PTHR42878:SF7">
    <property type="entry name" value="SENSOR HISTIDINE KINASE GLRK"/>
    <property type="match status" value="1"/>
</dbReference>
<evidence type="ECO:0000259" key="15">
    <source>
        <dbReference type="PROSITE" id="PS50112"/>
    </source>
</evidence>
<keyword evidence="10" id="KW-1133">Transmembrane helix</keyword>
<dbReference type="RefSeq" id="WP_115374281.1">
    <property type="nucleotide sequence ID" value="NZ_QASA01000001.1"/>
</dbReference>
<dbReference type="PROSITE" id="PS50109">
    <property type="entry name" value="HIS_KIN"/>
    <property type="match status" value="1"/>
</dbReference>
<dbReference type="Gene3D" id="3.30.450.20">
    <property type="entry name" value="PAS domain"/>
    <property type="match status" value="1"/>
</dbReference>
<evidence type="ECO:0000256" key="6">
    <source>
        <dbReference type="ARBA" id="ARBA00022692"/>
    </source>
</evidence>
<evidence type="ECO:0000256" key="13">
    <source>
        <dbReference type="SAM" id="Coils"/>
    </source>
</evidence>
<dbReference type="SUPFAM" id="SSF55874">
    <property type="entry name" value="ATPase domain of HSP90 chaperone/DNA topoisomerase II/histidine kinase"/>
    <property type="match status" value="1"/>
</dbReference>
<dbReference type="GO" id="GO:0000156">
    <property type="term" value="F:phosphorelay response regulator activity"/>
    <property type="evidence" value="ECO:0007669"/>
    <property type="project" value="TreeGrafter"/>
</dbReference>
<keyword evidence="13" id="KW-0175">Coiled coil</keyword>
<dbReference type="InterPro" id="IPR003594">
    <property type="entry name" value="HATPase_dom"/>
</dbReference>
<dbReference type="Pfam" id="PF13426">
    <property type="entry name" value="PAS_9"/>
    <property type="match status" value="1"/>
</dbReference>
<evidence type="ECO:0000256" key="1">
    <source>
        <dbReference type="ARBA" id="ARBA00000085"/>
    </source>
</evidence>
<evidence type="ECO:0000256" key="5">
    <source>
        <dbReference type="ARBA" id="ARBA00022679"/>
    </source>
</evidence>
<dbReference type="SUPFAM" id="SSF47384">
    <property type="entry name" value="Homodimeric domain of signal transducing histidine kinase"/>
    <property type="match status" value="1"/>
</dbReference>
<dbReference type="CDD" id="cd00075">
    <property type="entry name" value="HATPase"/>
    <property type="match status" value="1"/>
</dbReference>
<feature type="domain" description="PAS" evidence="15">
    <location>
        <begin position="56"/>
        <end position="110"/>
    </location>
</feature>
<evidence type="ECO:0000256" key="9">
    <source>
        <dbReference type="ARBA" id="ARBA00022840"/>
    </source>
</evidence>
<feature type="coiled-coil region" evidence="13">
    <location>
        <begin position="15"/>
        <end position="56"/>
    </location>
</feature>
<dbReference type="InterPro" id="IPR036097">
    <property type="entry name" value="HisK_dim/P_sf"/>
</dbReference>
<dbReference type="InterPro" id="IPR004358">
    <property type="entry name" value="Sig_transdc_His_kin-like_C"/>
</dbReference>
<dbReference type="InterPro" id="IPR036890">
    <property type="entry name" value="HATPase_C_sf"/>
</dbReference>
<evidence type="ECO:0000313" key="16">
    <source>
        <dbReference type="EMBL" id="RDC65237.1"/>
    </source>
</evidence>
<evidence type="ECO:0000259" key="14">
    <source>
        <dbReference type="PROSITE" id="PS50109"/>
    </source>
</evidence>
<dbReference type="AlphaFoldDB" id="A0A369QPR1"/>
<dbReference type="GO" id="GO:0016020">
    <property type="term" value="C:membrane"/>
    <property type="evidence" value="ECO:0007669"/>
    <property type="project" value="UniProtKB-SubCell"/>
</dbReference>
<dbReference type="GO" id="GO:0005524">
    <property type="term" value="F:ATP binding"/>
    <property type="evidence" value="ECO:0007669"/>
    <property type="project" value="UniProtKB-KW"/>
</dbReference>
<evidence type="ECO:0000256" key="2">
    <source>
        <dbReference type="ARBA" id="ARBA00004141"/>
    </source>
</evidence>
<feature type="coiled-coil region" evidence="13">
    <location>
        <begin position="165"/>
        <end position="234"/>
    </location>
</feature>
<evidence type="ECO:0000256" key="7">
    <source>
        <dbReference type="ARBA" id="ARBA00022741"/>
    </source>
</evidence>
<dbReference type="SMART" id="SM00387">
    <property type="entry name" value="HATPase_c"/>
    <property type="match status" value="1"/>
</dbReference>
<keyword evidence="4" id="KW-0597">Phosphoprotein</keyword>
<keyword evidence="8 16" id="KW-0418">Kinase</keyword>
<dbReference type="PROSITE" id="PS50112">
    <property type="entry name" value="PAS"/>
    <property type="match status" value="1"/>
</dbReference>
<keyword evidence="12" id="KW-0472">Membrane</keyword>
<dbReference type="OrthoDB" id="9757990at2"/>
<dbReference type="PRINTS" id="PR00344">
    <property type="entry name" value="BCTRLSENSOR"/>
</dbReference>
<evidence type="ECO:0000256" key="4">
    <source>
        <dbReference type="ARBA" id="ARBA00022553"/>
    </source>
</evidence>
<sequence>MSHAKDSLNGSEKERAPLEVEIMALREEVKQLRAENTAAKAKLKEQEAIEKRYEESQSRFAGIFDRSIMGNKIIGPDLKIKNVNKALQQMLGYSKAELIGIEITKLSHPDFVHHWQELRQKLWEEKIPAFQLDTCLLQKDGSGLWCQVTSILFQDQHEWLGFTIIENISNRKALEQQLKKQYENQETIMHMIAHDLKSPLFNIYLAAGFLRENLEQLQANEQKKQEETSALVNLISDTSDKALLLIKDLLLIGEVESTQEDLEETDLKAFIQFHLQNLSVGAQNKNIAIEFQTPKKPVYAFVNREKFRRVLENLVSNAIKFTQPNGQVNIILKNNGKHTMLYIQDNGIGIPESLQATIFQKFTKAGRNGTAGEPTTGLGLYIVKQIIEKHQGTIRVESQENAGATFIVELPAGLVK</sequence>
<dbReference type="NCBIfam" id="TIGR00229">
    <property type="entry name" value="sensory_box"/>
    <property type="match status" value="1"/>
</dbReference>
<evidence type="ECO:0000256" key="12">
    <source>
        <dbReference type="ARBA" id="ARBA00023136"/>
    </source>
</evidence>
<dbReference type="EMBL" id="QASA01000001">
    <property type="protein sequence ID" value="RDC65237.1"/>
    <property type="molecule type" value="Genomic_DNA"/>
</dbReference>
<dbReference type="InterPro" id="IPR003661">
    <property type="entry name" value="HisK_dim/P_dom"/>
</dbReference>
<dbReference type="Gene3D" id="3.30.565.10">
    <property type="entry name" value="Histidine kinase-like ATPase, C-terminal domain"/>
    <property type="match status" value="1"/>
</dbReference>
<dbReference type="Gene3D" id="1.10.287.130">
    <property type="match status" value="1"/>
</dbReference>
<keyword evidence="9" id="KW-0067">ATP-binding</keyword>
<dbReference type="InterPro" id="IPR050351">
    <property type="entry name" value="BphY/WalK/GraS-like"/>
</dbReference>
<dbReference type="CDD" id="cd00130">
    <property type="entry name" value="PAS"/>
    <property type="match status" value="1"/>
</dbReference>
<evidence type="ECO:0000256" key="10">
    <source>
        <dbReference type="ARBA" id="ARBA00022989"/>
    </source>
</evidence>
<comment type="caution">
    <text evidence="16">The sequence shown here is derived from an EMBL/GenBank/DDBJ whole genome shotgun (WGS) entry which is preliminary data.</text>
</comment>
<organism evidence="16 17">
    <name type="scientific">Adhaeribacter pallidiroseus</name>
    <dbReference type="NCBI Taxonomy" id="2072847"/>
    <lineage>
        <taxon>Bacteria</taxon>
        <taxon>Pseudomonadati</taxon>
        <taxon>Bacteroidota</taxon>
        <taxon>Cytophagia</taxon>
        <taxon>Cytophagales</taxon>
        <taxon>Hymenobacteraceae</taxon>
        <taxon>Adhaeribacter</taxon>
    </lineage>
</organism>
<name>A0A369QPR1_9BACT</name>
<dbReference type="SMART" id="SM00388">
    <property type="entry name" value="HisKA"/>
    <property type="match status" value="1"/>
</dbReference>
<evidence type="ECO:0000256" key="8">
    <source>
        <dbReference type="ARBA" id="ARBA00022777"/>
    </source>
</evidence>
<dbReference type="GO" id="GO:0007234">
    <property type="term" value="P:osmosensory signaling via phosphorelay pathway"/>
    <property type="evidence" value="ECO:0007669"/>
    <property type="project" value="TreeGrafter"/>
</dbReference>
<dbReference type="InterPro" id="IPR000014">
    <property type="entry name" value="PAS"/>
</dbReference>
<evidence type="ECO:0000256" key="11">
    <source>
        <dbReference type="ARBA" id="ARBA00023012"/>
    </source>
</evidence>
<keyword evidence="5 16" id="KW-0808">Transferase</keyword>
<dbReference type="FunFam" id="3.30.565.10:FF:000037">
    <property type="entry name" value="Hybrid sensor histidine kinase/response regulator"/>
    <property type="match status" value="1"/>
</dbReference>
<reference evidence="16 17" key="1">
    <citation type="submission" date="2018-04" db="EMBL/GenBank/DDBJ databases">
        <title>Adhaeribacter sp. HMF7616 genome sequencing and assembly.</title>
        <authorList>
            <person name="Kang H."/>
            <person name="Kang J."/>
            <person name="Cha I."/>
            <person name="Kim H."/>
            <person name="Joh K."/>
        </authorList>
    </citation>
    <scope>NUCLEOTIDE SEQUENCE [LARGE SCALE GENOMIC DNA]</scope>
    <source>
        <strain evidence="16 17">HMF7616</strain>
    </source>
</reference>